<dbReference type="AlphaFoldDB" id="A0A699YQB6"/>
<accession>A0A699YQB6</accession>
<reference evidence="1 2" key="1">
    <citation type="submission" date="2020-02" db="EMBL/GenBank/DDBJ databases">
        <title>Draft genome sequence of Haematococcus lacustris strain NIES-144.</title>
        <authorList>
            <person name="Morimoto D."/>
            <person name="Nakagawa S."/>
            <person name="Yoshida T."/>
            <person name="Sawayama S."/>
        </authorList>
    </citation>
    <scope>NUCLEOTIDE SEQUENCE [LARGE SCALE GENOMIC DNA]</scope>
    <source>
        <strain evidence="1 2">NIES-144</strain>
    </source>
</reference>
<feature type="non-terminal residue" evidence="1">
    <location>
        <position position="69"/>
    </location>
</feature>
<sequence>MASTPDLTPPTHFHNQLLCAYGLAGRAAALEAHFQSLASGALGPARPDRTSCSLLFSAHQEAGDVAGMW</sequence>
<dbReference type="Proteomes" id="UP000485058">
    <property type="component" value="Unassembled WGS sequence"/>
</dbReference>
<organism evidence="1 2">
    <name type="scientific">Haematococcus lacustris</name>
    <name type="common">Green alga</name>
    <name type="synonym">Haematococcus pluvialis</name>
    <dbReference type="NCBI Taxonomy" id="44745"/>
    <lineage>
        <taxon>Eukaryota</taxon>
        <taxon>Viridiplantae</taxon>
        <taxon>Chlorophyta</taxon>
        <taxon>core chlorophytes</taxon>
        <taxon>Chlorophyceae</taxon>
        <taxon>CS clade</taxon>
        <taxon>Chlamydomonadales</taxon>
        <taxon>Haematococcaceae</taxon>
        <taxon>Haematococcus</taxon>
    </lineage>
</organism>
<feature type="non-terminal residue" evidence="1">
    <location>
        <position position="1"/>
    </location>
</feature>
<evidence type="ECO:0000313" key="1">
    <source>
        <dbReference type="EMBL" id="GFH08339.1"/>
    </source>
</evidence>
<protein>
    <submittedName>
        <fullName evidence="1">Uncharacterized protein</fullName>
    </submittedName>
</protein>
<gene>
    <name evidence="1" type="ORF">HaLaN_03284</name>
</gene>
<name>A0A699YQB6_HAELA</name>
<proteinExistence type="predicted"/>
<evidence type="ECO:0000313" key="2">
    <source>
        <dbReference type="Proteomes" id="UP000485058"/>
    </source>
</evidence>
<dbReference type="EMBL" id="BLLF01000155">
    <property type="protein sequence ID" value="GFH08339.1"/>
    <property type="molecule type" value="Genomic_DNA"/>
</dbReference>
<comment type="caution">
    <text evidence="1">The sequence shown here is derived from an EMBL/GenBank/DDBJ whole genome shotgun (WGS) entry which is preliminary data.</text>
</comment>
<keyword evidence="2" id="KW-1185">Reference proteome</keyword>